<dbReference type="GO" id="GO:0043647">
    <property type="term" value="P:inositol phosphate metabolic process"/>
    <property type="evidence" value="ECO:0007669"/>
    <property type="project" value="UniProtKB-UniRule"/>
</dbReference>
<dbReference type="CDD" id="cd01517">
    <property type="entry name" value="PAP_phosphatase"/>
    <property type="match status" value="1"/>
</dbReference>
<dbReference type="NCBIfam" id="TIGR01330">
    <property type="entry name" value="bisphos_HAL2"/>
    <property type="match status" value="1"/>
</dbReference>
<feature type="binding site" evidence="10">
    <location>
        <position position="144"/>
    </location>
    <ligand>
        <name>Mg(2+)</name>
        <dbReference type="ChEBI" id="CHEBI:18420"/>
        <label>1</label>
        <note>catalytic</note>
    </ligand>
</feature>
<dbReference type="Gene3D" id="3.40.190.80">
    <property type="match status" value="1"/>
</dbReference>
<dbReference type="EMBL" id="CP049012">
    <property type="protein sequence ID" value="QID87927.1"/>
    <property type="molecule type" value="Genomic_DNA"/>
</dbReference>
<keyword evidence="13" id="KW-1185">Reference proteome</keyword>
<dbReference type="GO" id="GO:0046854">
    <property type="term" value="P:phosphatidylinositol phosphate biosynthetic process"/>
    <property type="evidence" value="ECO:0007669"/>
    <property type="project" value="InterPro"/>
</dbReference>
<dbReference type="PROSITE" id="PS00629">
    <property type="entry name" value="IMP_1"/>
    <property type="match status" value="1"/>
</dbReference>
<evidence type="ECO:0000256" key="11">
    <source>
        <dbReference type="RuleBase" id="RU368076"/>
    </source>
</evidence>
<dbReference type="Pfam" id="PF00459">
    <property type="entry name" value="Inositol_P"/>
    <property type="match status" value="1"/>
</dbReference>
<dbReference type="GO" id="GO:0016078">
    <property type="term" value="P:tRNA decay"/>
    <property type="evidence" value="ECO:0007669"/>
    <property type="project" value="UniProtKB-ARBA"/>
</dbReference>
<dbReference type="SUPFAM" id="SSF56655">
    <property type="entry name" value="Carbohydrate phosphatase"/>
    <property type="match status" value="1"/>
</dbReference>
<evidence type="ECO:0000256" key="5">
    <source>
        <dbReference type="ARBA" id="ARBA00022801"/>
    </source>
</evidence>
<dbReference type="OrthoDB" id="411145at2759"/>
<dbReference type="InterPro" id="IPR051090">
    <property type="entry name" value="Inositol_monoP_superfamily"/>
</dbReference>
<dbReference type="PROSITE" id="PS00630">
    <property type="entry name" value="IMP_2"/>
    <property type="match status" value="1"/>
</dbReference>
<comment type="catalytic activity">
    <reaction evidence="7">
        <text>adenosine 2',5'-bisphosphate + H2O = AMP + phosphate</text>
        <dbReference type="Rhea" id="RHEA:77643"/>
        <dbReference type="ChEBI" id="CHEBI:15377"/>
        <dbReference type="ChEBI" id="CHEBI:43474"/>
        <dbReference type="ChEBI" id="CHEBI:194156"/>
        <dbReference type="ChEBI" id="CHEBI:456215"/>
        <dbReference type="EC" id="3.1.3.7"/>
    </reaction>
    <physiologicalReaction direction="left-to-right" evidence="7">
        <dbReference type="Rhea" id="RHEA:77644"/>
    </physiologicalReaction>
</comment>
<comment type="catalytic activity">
    <reaction evidence="8">
        <text>adenosine 3',5'-bisphosphate + H2O = AMP + phosphate</text>
        <dbReference type="Rhea" id="RHEA:10040"/>
        <dbReference type="ChEBI" id="CHEBI:15377"/>
        <dbReference type="ChEBI" id="CHEBI:43474"/>
        <dbReference type="ChEBI" id="CHEBI:58343"/>
        <dbReference type="ChEBI" id="CHEBI:456215"/>
        <dbReference type="EC" id="3.1.3.7"/>
    </reaction>
    <physiologicalReaction direction="left-to-right" evidence="8">
        <dbReference type="Rhea" id="RHEA:10041"/>
    </physiologicalReaction>
</comment>
<dbReference type="InterPro" id="IPR000760">
    <property type="entry name" value="Inositol_monophosphatase-like"/>
</dbReference>
<feature type="binding site" evidence="10">
    <location>
        <position position="294"/>
    </location>
    <ligand>
        <name>Mg(2+)</name>
        <dbReference type="ChEBI" id="CHEBI:18420"/>
        <label>1</label>
        <note>catalytic</note>
    </ligand>
</feature>
<keyword evidence="6 10" id="KW-0460">Magnesium</keyword>
<accession>A0A6C1EGR0</accession>
<keyword evidence="5 11" id="KW-0378">Hydrolase</keyword>
<dbReference type="GO" id="GO:0000103">
    <property type="term" value="P:sulfate assimilation"/>
    <property type="evidence" value="ECO:0007669"/>
    <property type="project" value="TreeGrafter"/>
</dbReference>
<evidence type="ECO:0000256" key="1">
    <source>
        <dbReference type="ARBA" id="ARBA00001946"/>
    </source>
</evidence>
<reference evidence="12 13" key="1">
    <citation type="journal article" date="2019" name="BMC Genomics">
        <title>Chromosome level assembly and comparative genome analysis confirm lager-brewing yeasts originated from a single hybridization.</title>
        <authorList>
            <person name="Salazar A.N."/>
            <person name="Gorter de Vries A.R."/>
            <person name="van den Broek M."/>
            <person name="Brouwers N."/>
            <person name="de la Torre Cortes P."/>
            <person name="Kuijpers N.G.A."/>
            <person name="Daran J.G."/>
            <person name="Abeel T."/>
        </authorList>
    </citation>
    <scope>NUCLEOTIDE SEQUENCE [LARGE SCALE GENOMIC DNA]</scope>
    <source>
        <strain evidence="12 13">CBS 1483</strain>
    </source>
</reference>
<dbReference type="PANTHER" id="PTHR43200:SF6">
    <property type="entry name" value="3'(2'),5'-BISPHOSPHATE NUCLEOTIDASE"/>
    <property type="match status" value="1"/>
</dbReference>
<dbReference type="EC" id="3.1.3.7" evidence="3 11"/>
<comment type="function">
    <text evidence="11">Converts adenosine 3'-phosphate 5'-phosphosulfate (PAPS) to adenosine 5'-phosphosulfate (APS) and 3'(2')-phosphoadenosine 5'-phosphate (PAP) to AMP.</text>
</comment>
<sequence>MVFEKELLVATQAVRKASLLTKRIQSEVISHKDSTTITKSDNSPVTTGDYAAQTIIINAIKSNFPEDKVVGEESSDGLSDSFVSGILNEINANDVVYNKEYKQRDFQFTNDQFPLKSIKDVRQIIDFGNYAGGRKGRFWCLDPIDGTKGFLRGEQFAVCLALIVDGVVQLGCIGCPNMVLSSYGSQDLKGHESFGYIFRAVKGLGAFYSPSSDAESWTKIYVRHLKDTKDMITLEGVEKGHSSHDEQSAIKSKLNISQSLHLDSQAKYCLLALGLADVYLRLPIKLSYQEKIWDHAAGNVIVHEAGGIHTDAMENVPLDFGNGRTLATKGVIASSGPRELHDLVVSTSSAVIQSRKA</sequence>
<feature type="binding site" evidence="10">
    <location>
        <position position="142"/>
    </location>
    <ligand>
        <name>Mg(2+)</name>
        <dbReference type="ChEBI" id="CHEBI:18420"/>
        <label>1</label>
        <note>catalytic</note>
    </ligand>
</feature>
<gene>
    <name evidence="12" type="primary">MET22_2</name>
    <name evidence="12" type="ORF">GRS66_010621</name>
</gene>
<dbReference type="PANTHER" id="PTHR43200">
    <property type="entry name" value="PHOSPHATASE"/>
    <property type="match status" value="1"/>
</dbReference>
<proteinExistence type="inferred from homology"/>
<dbReference type="Gene3D" id="3.30.540.10">
    <property type="entry name" value="Fructose-1,6-Bisphosphatase, subunit A, domain 1"/>
    <property type="match status" value="1"/>
</dbReference>
<evidence type="ECO:0000256" key="6">
    <source>
        <dbReference type="ARBA" id="ARBA00022842"/>
    </source>
</evidence>
<comment type="catalytic activity">
    <reaction evidence="9">
        <text>3'-phosphoadenylyl sulfate + H2O = adenosine 5'-phosphosulfate + phosphate</text>
        <dbReference type="Rhea" id="RHEA:77639"/>
        <dbReference type="ChEBI" id="CHEBI:15377"/>
        <dbReference type="ChEBI" id="CHEBI:43474"/>
        <dbReference type="ChEBI" id="CHEBI:58243"/>
        <dbReference type="ChEBI" id="CHEBI:58339"/>
        <dbReference type="EC" id="3.1.3.7"/>
    </reaction>
    <physiologicalReaction direction="left-to-right" evidence="9">
        <dbReference type="Rhea" id="RHEA:77640"/>
    </physiologicalReaction>
</comment>
<evidence type="ECO:0000256" key="7">
    <source>
        <dbReference type="ARBA" id="ARBA00044466"/>
    </source>
</evidence>
<dbReference type="PRINTS" id="PR00377">
    <property type="entry name" value="IMPHPHTASES"/>
</dbReference>
<evidence type="ECO:0000256" key="2">
    <source>
        <dbReference type="ARBA" id="ARBA00009759"/>
    </source>
</evidence>
<keyword evidence="4 10" id="KW-0479">Metal-binding</keyword>
<dbReference type="FunFam" id="3.40.190.80:FF:000003">
    <property type="entry name" value="PAP-specific phosphatase HAL2-like"/>
    <property type="match status" value="1"/>
</dbReference>
<dbReference type="Proteomes" id="UP000501346">
    <property type="component" value="Chromosome SeXV-SeVIII"/>
</dbReference>
<evidence type="ECO:0000256" key="10">
    <source>
        <dbReference type="PIRSR" id="PIRSR600760-2"/>
    </source>
</evidence>
<dbReference type="InterPro" id="IPR006239">
    <property type="entry name" value="DPNP"/>
</dbReference>
<evidence type="ECO:0000256" key="4">
    <source>
        <dbReference type="ARBA" id="ARBA00022723"/>
    </source>
</evidence>
<evidence type="ECO:0000313" key="13">
    <source>
        <dbReference type="Proteomes" id="UP000501346"/>
    </source>
</evidence>
<dbReference type="FunFam" id="3.30.540.10:FF:000015">
    <property type="entry name" value="3',5'-bisphosphate nucleotidase"/>
    <property type="match status" value="1"/>
</dbReference>
<dbReference type="InterPro" id="IPR020583">
    <property type="entry name" value="Inositol_monoP_metal-BS"/>
</dbReference>
<dbReference type="AlphaFoldDB" id="A0A6C1EGR0"/>
<name>A0A6C1EGR0_SACPS</name>
<dbReference type="GO" id="GO:0046872">
    <property type="term" value="F:metal ion binding"/>
    <property type="evidence" value="ECO:0007669"/>
    <property type="project" value="UniProtKB-UniRule"/>
</dbReference>
<organism evidence="12 13">
    <name type="scientific">Saccharomyces pastorianus</name>
    <name type="common">Lager yeast</name>
    <name type="synonym">Saccharomyces cerevisiae x Saccharomyces eubayanus</name>
    <dbReference type="NCBI Taxonomy" id="27292"/>
    <lineage>
        <taxon>Eukaryota</taxon>
        <taxon>Fungi</taxon>
        <taxon>Dikarya</taxon>
        <taxon>Ascomycota</taxon>
        <taxon>Saccharomycotina</taxon>
        <taxon>Saccharomycetes</taxon>
        <taxon>Saccharomycetales</taxon>
        <taxon>Saccharomycetaceae</taxon>
        <taxon>Saccharomyces</taxon>
    </lineage>
</organism>
<feature type="binding site" evidence="10">
    <location>
        <position position="72"/>
    </location>
    <ligand>
        <name>Mg(2+)</name>
        <dbReference type="ChEBI" id="CHEBI:18420"/>
        <label>1</label>
        <note>catalytic</note>
    </ligand>
</feature>
<protein>
    <recommendedName>
        <fullName evidence="3 11">3'(2'),5'-bisphosphate nucleotidase</fullName>
        <ecNumber evidence="3 11">3.1.3.7</ecNumber>
    </recommendedName>
</protein>
<dbReference type="GO" id="GO:0008441">
    <property type="term" value="F:3'(2'),5'-bisphosphate nucleotidase activity"/>
    <property type="evidence" value="ECO:0007669"/>
    <property type="project" value="UniProtKB-UniRule"/>
</dbReference>
<comment type="cofactor">
    <cofactor evidence="1 10 11">
        <name>Mg(2+)</name>
        <dbReference type="ChEBI" id="CHEBI:18420"/>
    </cofactor>
</comment>
<evidence type="ECO:0000256" key="9">
    <source>
        <dbReference type="ARBA" id="ARBA00044484"/>
    </source>
</evidence>
<evidence type="ECO:0000313" key="12">
    <source>
        <dbReference type="EMBL" id="QID87927.1"/>
    </source>
</evidence>
<evidence type="ECO:0000256" key="8">
    <source>
        <dbReference type="ARBA" id="ARBA00044479"/>
    </source>
</evidence>
<comment type="similarity">
    <text evidence="2 11">Belongs to the inositol monophosphatase superfamily.</text>
</comment>
<feature type="binding site" evidence="10">
    <location>
        <position position="145"/>
    </location>
    <ligand>
        <name>Mg(2+)</name>
        <dbReference type="ChEBI" id="CHEBI:18420"/>
        <label>1</label>
        <note>catalytic</note>
    </ligand>
</feature>
<dbReference type="InterPro" id="IPR020550">
    <property type="entry name" value="Inositol_monophosphatase_CS"/>
</dbReference>
<evidence type="ECO:0000256" key="3">
    <source>
        <dbReference type="ARBA" id="ARBA00012633"/>
    </source>
</evidence>